<name>A0A645GJB2_9ZZZZ</name>
<proteinExistence type="predicted"/>
<keyword evidence="2" id="KW-0067">ATP-binding</keyword>
<dbReference type="PANTHER" id="PTHR30258:SF27">
    <property type="entry name" value="BACTERIOPHAGE ADSORPTION PROTEIN B-RELATED"/>
    <property type="match status" value="1"/>
</dbReference>
<dbReference type="SUPFAM" id="SSF52540">
    <property type="entry name" value="P-loop containing nucleoside triphosphate hydrolases"/>
    <property type="match status" value="1"/>
</dbReference>
<dbReference type="InterPro" id="IPR027417">
    <property type="entry name" value="P-loop_NTPase"/>
</dbReference>
<comment type="caution">
    <text evidence="4">The sequence shown here is derived from an EMBL/GenBank/DDBJ whole genome shotgun (WGS) entry which is preliminary data.</text>
</comment>
<keyword evidence="1" id="KW-0547">Nucleotide-binding</keyword>
<dbReference type="GO" id="GO:0005524">
    <property type="term" value="F:ATP binding"/>
    <property type="evidence" value="ECO:0007669"/>
    <property type="project" value="UniProtKB-KW"/>
</dbReference>
<protein>
    <recommendedName>
        <fullName evidence="3">Bacterial type II secretion system protein E domain-containing protein</fullName>
    </recommendedName>
</protein>
<evidence type="ECO:0000313" key="4">
    <source>
        <dbReference type="EMBL" id="MPN25909.1"/>
    </source>
</evidence>
<organism evidence="4">
    <name type="scientific">bioreactor metagenome</name>
    <dbReference type="NCBI Taxonomy" id="1076179"/>
    <lineage>
        <taxon>unclassified sequences</taxon>
        <taxon>metagenomes</taxon>
        <taxon>ecological metagenomes</taxon>
    </lineage>
</organism>
<reference evidence="4" key="1">
    <citation type="submission" date="2019-08" db="EMBL/GenBank/DDBJ databases">
        <authorList>
            <person name="Kucharzyk K."/>
            <person name="Murdoch R.W."/>
            <person name="Higgins S."/>
            <person name="Loffler F."/>
        </authorList>
    </citation>
    <scope>NUCLEOTIDE SEQUENCE</scope>
</reference>
<accession>A0A645GJB2</accession>
<evidence type="ECO:0000256" key="1">
    <source>
        <dbReference type="ARBA" id="ARBA00022741"/>
    </source>
</evidence>
<dbReference type="Pfam" id="PF00437">
    <property type="entry name" value="T2SSE"/>
    <property type="match status" value="1"/>
</dbReference>
<dbReference type="PANTHER" id="PTHR30258">
    <property type="entry name" value="TYPE II SECRETION SYSTEM PROTEIN GSPE-RELATED"/>
    <property type="match status" value="1"/>
</dbReference>
<dbReference type="GO" id="GO:0005886">
    <property type="term" value="C:plasma membrane"/>
    <property type="evidence" value="ECO:0007669"/>
    <property type="project" value="TreeGrafter"/>
</dbReference>
<evidence type="ECO:0000256" key="2">
    <source>
        <dbReference type="ARBA" id="ARBA00022840"/>
    </source>
</evidence>
<dbReference type="GO" id="GO:0015627">
    <property type="term" value="C:type II protein secretion system complex"/>
    <property type="evidence" value="ECO:0007669"/>
    <property type="project" value="TreeGrafter"/>
</dbReference>
<dbReference type="GO" id="GO:0016887">
    <property type="term" value="F:ATP hydrolysis activity"/>
    <property type="evidence" value="ECO:0007669"/>
    <property type="project" value="TreeGrafter"/>
</dbReference>
<dbReference type="Gene3D" id="3.40.50.300">
    <property type="entry name" value="P-loop containing nucleotide triphosphate hydrolases"/>
    <property type="match status" value="1"/>
</dbReference>
<dbReference type="EMBL" id="VSSQ01075259">
    <property type="protein sequence ID" value="MPN25909.1"/>
    <property type="molecule type" value="Genomic_DNA"/>
</dbReference>
<gene>
    <name evidence="4" type="ORF">SDC9_173330</name>
</gene>
<dbReference type="InterPro" id="IPR001482">
    <property type="entry name" value="T2SS/T4SS_dom"/>
</dbReference>
<evidence type="ECO:0000259" key="3">
    <source>
        <dbReference type="Pfam" id="PF00437"/>
    </source>
</evidence>
<feature type="domain" description="Bacterial type II secretion system protein E" evidence="3">
    <location>
        <begin position="9"/>
        <end position="87"/>
    </location>
</feature>
<sequence>MGLPKNAGHKFYHGKGCSSCFHTGYRGRMAVFEILVINSKLREAIARGDKREKLEKIVNESGHYVTLRDNARRLVLEGTTTVEEARRIINSADYDYEG</sequence>
<dbReference type="AlphaFoldDB" id="A0A645GJB2"/>
<dbReference type="GO" id="GO:0015628">
    <property type="term" value="P:protein secretion by the type II secretion system"/>
    <property type="evidence" value="ECO:0007669"/>
    <property type="project" value="TreeGrafter"/>
</dbReference>